<evidence type="ECO:0000256" key="6">
    <source>
        <dbReference type="SAM" id="Phobius"/>
    </source>
</evidence>
<keyword evidence="8" id="KW-1185">Reference proteome</keyword>
<dbReference type="PANTHER" id="PTHR10010:SF46">
    <property type="entry name" value="SODIUM-DEPENDENT PHOSPHATE TRANSPORT PROTEIN 2B"/>
    <property type="match status" value="1"/>
</dbReference>
<dbReference type="KEGG" id="hch:HCH_00018"/>
<dbReference type="STRING" id="349521.HCH_00018"/>
<dbReference type="InterPro" id="IPR003841">
    <property type="entry name" value="Na/Pi_transpt"/>
</dbReference>
<evidence type="ECO:0000256" key="2">
    <source>
        <dbReference type="ARBA" id="ARBA00022475"/>
    </source>
</evidence>
<keyword evidence="4 6" id="KW-1133">Transmembrane helix</keyword>
<dbReference type="NCBIfam" id="NF037997">
    <property type="entry name" value="Na_Pi_symport"/>
    <property type="match status" value="1"/>
</dbReference>
<comment type="subcellular location">
    <subcellularLocation>
        <location evidence="1">Cell membrane</location>
        <topology evidence="1">Multi-pass membrane protein</topology>
    </subcellularLocation>
</comment>
<evidence type="ECO:0000256" key="3">
    <source>
        <dbReference type="ARBA" id="ARBA00022692"/>
    </source>
</evidence>
<organism evidence="7 8">
    <name type="scientific">Hahella chejuensis (strain KCTC 2396)</name>
    <dbReference type="NCBI Taxonomy" id="349521"/>
    <lineage>
        <taxon>Bacteria</taxon>
        <taxon>Pseudomonadati</taxon>
        <taxon>Pseudomonadota</taxon>
        <taxon>Gammaproteobacteria</taxon>
        <taxon>Oceanospirillales</taxon>
        <taxon>Hahellaceae</taxon>
        <taxon>Hahella</taxon>
    </lineage>
</organism>
<dbReference type="eggNOG" id="COG1283">
    <property type="taxonomic scope" value="Bacteria"/>
</dbReference>
<dbReference type="GO" id="GO:0005436">
    <property type="term" value="F:sodium:phosphate symporter activity"/>
    <property type="evidence" value="ECO:0007669"/>
    <property type="project" value="InterPro"/>
</dbReference>
<feature type="transmembrane region" description="Helical" evidence="6">
    <location>
        <begin position="82"/>
        <end position="103"/>
    </location>
</feature>
<accession>Q2SQY3</accession>
<evidence type="ECO:0000256" key="4">
    <source>
        <dbReference type="ARBA" id="ARBA00022989"/>
    </source>
</evidence>
<sequence length="518" mass="55476">MLAHFLGGVGLFLLGMTLLTDGLKLAAGPALEVMLSRWTSTRSRALASGVAITALVQSSSAVTVATLGFVNAGLLLFEHAAWVIFGSNVGTTLTAWLVALLGFSIKIDAYALPLIGIGAFIHLGGRSPRLKAAGTAIAGFGLLFLGIDAMKSAFEGVGANFTDNLNFGDNLSLLWMVVIGAILTVLMQSSSAAIAIILTAIAGKMLPLEAGAAAVIGANIGTTSTAILASFGATANAKRLSLAHVLFNLITGAAALALLPLFLWLLGALSDMRQDLNNPAVLLAAFHTLFNLLGVALMWPLGTSMTAWLKTRFQKGGKVLSLQHLDKSATVVPDVAFHAVVMELERFQGLLSAHIQNSLLNPGDIRTLETRRELKELLDELNQHITHILHQPLRLPLTQQLPQCLQVIQYAYNLLETLDEVEQEPSLDRSLTAQMNDWLSLYCHPPIATEAVQEGADSAAQAELSYREAKQRLLDEALEKTIKLTTMNQALQRLSLYKRIQEQMLKAARLVAGLKPGT</sequence>
<evidence type="ECO:0000256" key="5">
    <source>
        <dbReference type="ARBA" id="ARBA00023136"/>
    </source>
</evidence>
<feature type="transmembrane region" description="Helical" evidence="6">
    <location>
        <begin position="132"/>
        <end position="154"/>
    </location>
</feature>
<feature type="transmembrane region" description="Helical" evidence="6">
    <location>
        <begin position="210"/>
        <end position="233"/>
    </location>
</feature>
<evidence type="ECO:0000256" key="1">
    <source>
        <dbReference type="ARBA" id="ARBA00004651"/>
    </source>
</evidence>
<protein>
    <submittedName>
        <fullName evidence="7">Na+/phosphate symporter</fullName>
    </submittedName>
</protein>
<dbReference type="OrthoDB" id="9763003at2"/>
<dbReference type="HOGENOM" id="CLU_025623_1_0_6"/>
<dbReference type="GO" id="GO:0044341">
    <property type="term" value="P:sodium-dependent phosphate transport"/>
    <property type="evidence" value="ECO:0007669"/>
    <property type="project" value="InterPro"/>
</dbReference>
<feature type="transmembrane region" description="Helical" evidence="6">
    <location>
        <begin position="245"/>
        <end position="269"/>
    </location>
</feature>
<evidence type="ECO:0000313" key="8">
    <source>
        <dbReference type="Proteomes" id="UP000000238"/>
    </source>
</evidence>
<gene>
    <name evidence="7" type="ordered locus">HCH_00018</name>
</gene>
<dbReference type="GO" id="GO:0005886">
    <property type="term" value="C:plasma membrane"/>
    <property type="evidence" value="ECO:0007669"/>
    <property type="project" value="UniProtKB-SubCell"/>
</dbReference>
<proteinExistence type="predicted"/>
<dbReference type="EMBL" id="CP000155">
    <property type="protein sequence ID" value="ABC26941.1"/>
    <property type="molecule type" value="Genomic_DNA"/>
</dbReference>
<keyword evidence="3 6" id="KW-0812">Transmembrane</keyword>
<dbReference type="Proteomes" id="UP000000238">
    <property type="component" value="Chromosome"/>
</dbReference>
<dbReference type="PANTHER" id="PTHR10010">
    <property type="entry name" value="SOLUTE CARRIER FAMILY 34 SODIUM PHOSPHATE , MEMBER 2-RELATED"/>
    <property type="match status" value="1"/>
</dbReference>
<dbReference type="RefSeq" id="WP_011394018.1">
    <property type="nucleotide sequence ID" value="NC_007645.1"/>
</dbReference>
<keyword evidence="5 6" id="KW-0472">Membrane</keyword>
<dbReference type="AlphaFoldDB" id="Q2SQY3"/>
<evidence type="ECO:0000313" key="7">
    <source>
        <dbReference type="EMBL" id="ABC26941.1"/>
    </source>
</evidence>
<feature type="transmembrane region" description="Helical" evidence="6">
    <location>
        <begin position="109"/>
        <end position="125"/>
    </location>
</feature>
<keyword evidence="2" id="KW-1003">Cell membrane</keyword>
<feature type="transmembrane region" description="Helical" evidence="6">
    <location>
        <begin position="174"/>
        <end position="198"/>
    </location>
</feature>
<feature type="transmembrane region" description="Helical" evidence="6">
    <location>
        <begin position="281"/>
        <end position="302"/>
    </location>
</feature>
<reference evidence="7 8" key="1">
    <citation type="journal article" date="2005" name="Nucleic Acids Res.">
        <title>Genomic blueprint of Hahella chejuensis, a marine microbe producing an algicidal agent.</title>
        <authorList>
            <person name="Jeong H."/>
            <person name="Yim J.H."/>
            <person name="Lee C."/>
            <person name="Choi S.-H."/>
            <person name="Park Y.K."/>
            <person name="Yoon S.H."/>
            <person name="Hur C.-G."/>
            <person name="Kang H.-Y."/>
            <person name="Kim D."/>
            <person name="Lee H.H."/>
            <person name="Park K.H."/>
            <person name="Park S.-H."/>
            <person name="Park H.-S."/>
            <person name="Lee H.K."/>
            <person name="Oh T.K."/>
            <person name="Kim J.F."/>
        </authorList>
    </citation>
    <scope>NUCLEOTIDE SEQUENCE [LARGE SCALE GENOMIC DNA]</scope>
    <source>
        <strain evidence="7 8">KCTC 2396</strain>
    </source>
</reference>
<name>Q2SQY3_HAHCH</name>
<feature type="transmembrane region" description="Helical" evidence="6">
    <location>
        <begin position="50"/>
        <end position="70"/>
    </location>
</feature>
<dbReference type="Pfam" id="PF02690">
    <property type="entry name" value="Na_Pi_cotrans"/>
    <property type="match status" value="2"/>
</dbReference>